<dbReference type="EMBL" id="CP013213">
    <property type="protein sequence ID" value="AMC93035.1"/>
    <property type="molecule type" value="Genomic_DNA"/>
</dbReference>
<evidence type="ECO:0000313" key="2">
    <source>
        <dbReference type="Proteomes" id="UP000063781"/>
    </source>
</evidence>
<evidence type="ECO:0000313" key="1">
    <source>
        <dbReference type="EMBL" id="AMC93035.1"/>
    </source>
</evidence>
<sequence>MLLLLLIITGCAQSNPSTDATGFLCEKQDYGLVEVRELILDSDGTIKKLISTSRIEFDASQSADVTIEDYQMFLAQLYESLVSQDDGINYSSQIIENIIEVIMTFDMVQISDSTLVWLGLPIENTQNRIIVEQYIDNLESNGYQCKTTTATLG</sequence>
<dbReference type="Proteomes" id="UP000063781">
    <property type="component" value="Chromosome"/>
</dbReference>
<organism evidence="1 2">
    <name type="scientific">Erysipelothrix larvae</name>
    <dbReference type="NCBI Taxonomy" id="1514105"/>
    <lineage>
        <taxon>Bacteria</taxon>
        <taxon>Bacillati</taxon>
        <taxon>Bacillota</taxon>
        <taxon>Erysipelotrichia</taxon>
        <taxon>Erysipelotrichales</taxon>
        <taxon>Erysipelotrichaceae</taxon>
        <taxon>Erysipelothrix</taxon>
    </lineage>
</organism>
<dbReference type="STRING" id="1514105.AOC36_03265"/>
<gene>
    <name evidence="1" type="ORF">AOC36_03265</name>
</gene>
<dbReference type="KEGG" id="erl:AOC36_03265"/>
<accession>A0A0X8GZ35</accession>
<keyword evidence="2" id="KW-1185">Reference proteome</keyword>
<reference evidence="1 2" key="1">
    <citation type="submission" date="2015-10" db="EMBL/GenBank/DDBJ databases">
        <title>Erysipelothrix larvae sp. LV19 isolated from the larval gut of the rhinoceros beetle, Trypoxylus dichotomus.</title>
        <authorList>
            <person name="Lim S."/>
            <person name="Kim B.-C."/>
        </authorList>
    </citation>
    <scope>NUCLEOTIDE SEQUENCE [LARGE SCALE GENOMIC DNA]</scope>
    <source>
        <strain evidence="1 2">LV19</strain>
    </source>
</reference>
<dbReference type="AlphaFoldDB" id="A0A0X8GZ35"/>
<evidence type="ECO:0008006" key="3">
    <source>
        <dbReference type="Google" id="ProtNLM"/>
    </source>
</evidence>
<protein>
    <recommendedName>
        <fullName evidence="3">DUF1307 domain-containing protein</fullName>
    </recommendedName>
</protein>
<name>A0A0X8GZ35_9FIRM</name>
<proteinExistence type="predicted"/>